<reference evidence="3" key="1">
    <citation type="submission" date="2017-06" db="EMBL/GenBank/DDBJ databases">
        <title>Genome analysis of Fimbriiglobus ruber SP5, the first member of the order Planctomycetales with confirmed chitinolytic capability.</title>
        <authorList>
            <person name="Ravin N.V."/>
            <person name="Rakitin A.L."/>
            <person name="Ivanova A.A."/>
            <person name="Beletsky A.V."/>
            <person name="Kulichevskaya I.S."/>
            <person name="Mardanov A.V."/>
            <person name="Dedysh S.N."/>
        </authorList>
    </citation>
    <scope>NUCLEOTIDE SEQUENCE [LARGE SCALE GENOMIC DNA]</scope>
    <source>
        <strain evidence="3">SP5</strain>
    </source>
</reference>
<comment type="caution">
    <text evidence="2">The sequence shown here is derived from an EMBL/GenBank/DDBJ whole genome shotgun (WGS) entry which is preliminary data.</text>
</comment>
<evidence type="ECO:0000313" key="2">
    <source>
        <dbReference type="EMBL" id="OWK45004.1"/>
    </source>
</evidence>
<feature type="compositionally biased region" description="Basic and acidic residues" evidence="1">
    <location>
        <begin position="11"/>
        <end position="28"/>
    </location>
</feature>
<dbReference type="AlphaFoldDB" id="A0A225DZK3"/>
<protein>
    <submittedName>
        <fullName evidence="2">Uncharacterized protein</fullName>
    </submittedName>
</protein>
<name>A0A225DZK3_9BACT</name>
<proteinExistence type="predicted"/>
<accession>A0A225DZK3</accession>
<organism evidence="2 3">
    <name type="scientific">Fimbriiglobus ruber</name>
    <dbReference type="NCBI Taxonomy" id="1908690"/>
    <lineage>
        <taxon>Bacteria</taxon>
        <taxon>Pseudomonadati</taxon>
        <taxon>Planctomycetota</taxon>
        <taxon>Planctomycetia</taxon>
        <taxon>Gemmatales</taxon>
        <taxon>Gemmataceae</taxon>
        <taxon>Fimbriiglobus</taxon>
    </lineage>
</organism>
<gene>
    <name evidence="2" type="ORF">FRUB_01335</name>
</gene>
<keyword evidence="3" id="KW-1185">Reference proteome</keyword>
<evidence type="ECO:0000256" key="1">
    <source>
        <dbReference type="SAM" id="MobiDB-lite"/>
    </source>
</evidence>
<sequence length="46" mass="4990">MSPLDCGPGNRRADTDSRRPTDGLDFGKRCGPPVAWYNALGRLIVS</sequence>
<feature type="region of interest" description="Disordered" evidence="1">
    <location>
        <begin position="1"/>
        <end position="28"/>
    </location>
</feature>
<dbReference type="EMBL" id="NIDE01000002">
    <property type="protein sequence ID" value="OWK45004.1"/>
    <property type="molecule type" value="Genomic_DNA"/>
</dbReference>
<evidence type="ECO:0000313" key="3">
    <source>
        <dbReference type="Proteomes" id="UP000214646"/>
    </source>
</evidence>
<dbReference type="Proteomes" id="UP000214646">
    <property type="component" value="Unassembled WGS sequence"/>
</dbReference>